<dbReference type="GeneID" id="116299952"/>
<accession>A0A6P8IDS3</accession>
<dbReference type="PANTHER" id="PTHR23235:SF132">
    <property type="entry name" value="KRUEPPEL-LIKE FACTOR 9"/>
    <property type="match status" value="1"/>
</dbReference>
<reference evidence="11" key="1">
    <citation type="submission" date="2025-08" db="UniProtKB">
        <authorList>
            <consortium name="RefSeq"/>
        </authorList>
    </citation>
    <scope>IDENTIFICATION</scope>
    <source>
        <tissue evidence="11">Tentacle</tissue>
    </source>
</reference>
<keyword evidence="10" id="KW-1185">Reference proteome</keyword>
<evidence type="ECO:0000256" key="3">
    <source>
        <dbReference type="ARBA" id="ARBA00022737"/>
    </source>
</evidence>
<dbReference type="OrthoDB" id="6365676at2759"/>
<evidence type="ECO:0000313" key="10">
    <source>
        <dbReference type="Proteomes" id="UP000515163"/>
    </source>
</evidence>
<dbReference type="GO" id="GO:0000981">
    <property type="term" value="F:DNA-binding transcription factor activity, RNA polymerase II-specific"/>
    <property type="evidence" value="ECO:0007669"/>
    <property type="project" value="TreeGrafter"/>
</dbReference>
<feature type="domain" description="C2H2-type" evidence="9">
    <location>
        <begin position="173"/>
        <end position="202"/>
    </location>
</feature>
<evidence type="ECO:0000259" key="9">
    <source>
        <dbReference type="PROSITE" id="PS50157"/>
    </source>
</evidence>
<evidence type="ECO:0000256" key="4">
    <source>
        <dbReference type="ARBA" id="ARBA00022771"/>
    </source>
</evidence>
<dbReference type="GO" id="GO:0008270">
    <property type="term" value="F:zinc ion binding"/>
    <property type="evidence" value="ECO:0007669"/>
    <property type="project" value="UniProtKB-KW"/>
</dbReference>
<dbReference type="FunFam" id="3.30.160.60:FF:000072">
    <property type="entry name" value="zinc finger protein 143 isoform X1"/>
    <property type="match status" value="1"/>
</dbReference>
<dbReference type="Pfam" id="PF00096">
    <property type="entry name" value="zf-C2H2"/>
    <property type="match status" value="3"/>
</dbReference>
<gene>
    <name evidence="11" type="primary">LOC116299952</name>
</gene>
<dbReference type="Gene3D" id="3.30.160.60">
    <property type="entry name" value="Classic Zinc Finger"/>
    <property type="match status" value="3"/>
</dbReference>
<keyword evidence="3" id="KW-0677">Repeat</keyword>
<keyword evidence="2" id="KW-0479">Metal-binding</keyword>
<dbReference type="PROSITE" id="PS50157">
    <property type="entry name" value="ZINC_FINGER_C2H2_2"/>
    <property type="match status" value="3"/>
</dbReference>
<name>A0A6P8IDS3_ACTTE</name>
<evidence type="ECO:0000256" key="8">
    <source>
        <dbReference type="SAM" id="MobiDB-lite"/>
    </source>
</evidence>
<evidence type="ECO:0000256" key="2">
    <source>
        <dbReference type="ARBA" id="ARBA00022723"/>
    </source>
</evidence>
<evidence type="ECO:0000256" key="7">
    <source>
        <dbReference type="PROSITE-ProRule" id="PRU00042"/>
    </source>
</evidence>
<dbReference type="Proteomes" id="UP000515163">
    <property type="component" value="Unplaced"/>
</dbReference>
<organism evidence="10 11">
    <name type="scientific">Actinia tenebrosa</name>
    <name type="common">Australian red waratah sea anemone</name>
    <dbReference type="NCBI Taxonomy" id="6105"/>
    <lineage>
        <taxon>Eukaryota</taxon>
        <taxon>Metazoa</taxon>
        <taxon>Cnidaria</taxon>
        <taxon>Anthozoa</taxon>
        <taxon>Hexacorallia</taxon>
        <taxon>Actiniaria</taxon>
        <taxon>Actiniidae</taxon>
        <taxon>Actinia</taxon>
    </lineage>
</organism>
<dbReference type="PROSITE" id="PS00028">
    <property type="entry name" value="ZINC_FINGER_C2H2_1"/>
    <property type="match status" value="3"/>
</dbReference>
<keyword evidence="4 7" id="KW-0863">Zinc-finger</keyword>
<proteinExistence type="predicted"/>
<feature type="domain" description="C2H2-type" evidence="9">
    <location>
        <begin position="143"/>
        <end position="172"/>
    </location>
</feature>
<dbReference type="SUPFAM" id="SSF57667">
    <property type="entry name" value="beta-beta-alpha zinc fingers"/>
    <property type="match status" value="2"/>
</dbReference>
<dbReference type="GO" id="GO:0005634">
    <property type="term" value="C:nucleus"/>
    <property type="evidence" value="ECO:0007669"/>
    <property type="project" value="UniProtKB-SubCell"/>
</dbReference>
<sequence>MANIFSGSNSTALDTIAAARCLLDLSKSFLPKSPPARRQIEHTSALVMVARVLVSLDQECDGLDTQTILSSPNPPIMTEKDLFSYSKEEGLAHSTCQERDRVTHRLNSKYVYATPSSNATEVKTKHPRRNTTRRSKGDVKKIHSCHYDGCSKTYGKSSHLKAHLRTHTGERPFQCTWIRCEKKFARSDELARHYRTHTGEKRYVCKICSKRFMRSDHLTKHCKTHSTSFKENMAKPTNPMFF</sequence>
<dbReference type="InParanoid" id="A0A6P8IDS3"/>
<evidence type="ECO:0000256" key="1">
    <source>
        <dbReference type="ARBA" id="ARBA00004123"/>
    </source>
</evidence>
<dbReference type="GO" id="GO:0000978">
    <property type="term" value="F:RNA polymerase II cis-regulatory region sequence-specific DNA binding"/>
    <property type="evidence" value="ECO:0007669"/>
    <property type="project" value="TreeGrafter"/>
</dbReference>
<feature type="region of interest" description="Disordered" evidence="8">
    <location>
        <begin position="117"/>
        <end position="138"/>
    </location>
</feature>
<dbReference type="InterPro" id="IPR013087">
    <property type="entry name" value="Znf_C2H2_type"/>
</dbReference>
<dbReference type="RefSeq" id="XP_031564542.1">
    <property type="nucleotide sequence ID" value="XM_031708682.1"/>
</dbReference>
<dbReference type="InterPro" id="IPR036236">
    <property type="entry name" value="Znf_C2H2_sf"/>
</dbReference>
<evidence type="ECO:0000256" key="5">
    <source>
        <dbReference type="ARBA" id="ARBA00022833"/>
    </source>
</evidence>
<feature type="domain" description="C2H2-type" evidence="9">
    <location>
        <begin position="203"/>
        <end position="230"/>
    </location>
</feature>
<dbReference type="FunFam" id="3.30.160.60:FF:000018">
    <property type="entry name" value="Krueppel-like factor 15"/>
    <property type="match status" value="1"/>
</dbReference>
<dbReference type="FunFam" id="3.30.160.60:FF:000100">
    <property type="entry name" value="Zinc finger 45-like"/>
    <property type="match status" value="1"/>
</dbReference>
<dbReference type="PANTHER" id="PTHR23235">
    <property type="entry name" value="KRUEPPEL-LIKE TRANSCRIPTION FACTOR"/>
    <property type="match status" value="1"/>
</dbReference>
<protein>
    <submittedName>
        <fullName evidence="11">Krueppel-like factor 9</fullName>
    </submittedName>
</protein>
<dbReference type="AlphaFoldDB" id="A0A6P8IDS3"/>
<keyword evidence="6" id="KW-0539">Nucleus</keyword>
<feature type="compositionally biased region" description="Basic residues" evidence="8">
    <location>
        <begin position="125"/>
        <end position="134"/>
    </location>
</feature>
<dbReference type="SMART" id="SM00355">
    <property type="entry name" value="ZnF_C2H2"/>
    <property type="match status" value="3"/>
</dbReference>
<keyword evidence="5" id="KW-0862">Zinc</keyword>
<evidence type="ECO:0000256" key="6">
    <source>
        <dbReference type="ARBA" id="ARBA00023242"/>
    </source>
</evidence>
<comment type="subcellular location">
    <subcellularLocation>
        <location evidence="1">Nucleus</location>
    </subcellularLocation>
</comment>
<evidence type="ECO:0000313" key="11">
    <source>
        <dbReference type="RefSeq" id="XP_031564542.1"/>
    </source>
</evidence>
<dbReference type="KEGG" id="aten:116299952"/>